<dbReference type="GO" id="GO:0006271">
    <property type="term" value="P:DNA strand elongation involved in DNA replication"/>
    <property type="evidence" value="ECO:0007669"/>
    <property type="project" value="TreeGrafter"/>
</dbReference>
<name>B9W7Z5_CANDC</name>
<evidence type="ECO:0000256" key="2">
    <source>
        <dbReference type="ARBA" id="ARBA00017589"/>
    </source>
</evidence>
<dbReference type="CGD" id="CAL0000159339">
    <property type="gene designation" value="Cd36_05510"/>
</dbReference>
<feature type="compositionally biased region" description="Basic residues" evidence="5">
    <location>
        <begin position="370"/>
        <end position="386"/>
    </location>
</feature>
<keyword evidence="4" id="KW-0539">Nucleus</keyword>
<reference evidence="7 8" key="1">
    <citation type="journal article" date="2009" name="Genome Res.">
        <title>Comparative genomics of the fungal pathogens Candida dubliniensis and Candida albicans.</title>
        <authorList>
            <person name="Jackson A.P."/>
            <person name="Gamble J.A."/>
            <person name="Yeomans T."/>
            <person name="Moran G.P."/>
            <person name="Saunders D."/>
            <person name="Harris D."/>
            <person name="Aslett M."/>
            <person name="Barrell J.F."/>
            <person name="Butler G."/>
            <person name="Citiulo F."/>
            <person name="Coleman D.C."/>
            <person name="de Groot P.W.J."/>
            <person name="Goodwin T.J."/>
            <person name="Quail M.A."/>
            <person name="McQuillan J."/>
            <person name="Munro C.A."/>
            <person name="Pain A."/>
            <person name="Poulter R.T."/>
            <person name="Rajandream M.A."/>
            <person name="Renauld H."/>
            <person name="Spiering M.J."/>
            <person name="Tivey A."/>
            <person name="Gow N.A.R."/>
            <person name="Barrell B."/>
            <person name="Sullivan D.J."/>
            <person name="Berriman M."/>
        </authorList>
    </citation>
    <scope>NUCLEOTIDE SEQUENCE [LARGE SCALE GENOMIC DNA]</scope>
    <source>
        <strain evidence="8">CD36 / ATCC MYA-646 / CBS 7987 / NCPF 3949 / NRRL Y-17841</strain>
    </source>
</reference>
<feature type="compositionally biased region" description="Polar residues" evidence="5">
    <location>
        <begin position="190"/>
        <end position="221"/>
    </location>
</feature>
<dbReference type="KEGG" id="cdu:CD36_05510"/>
<feature type="compositionally biased region" description="Acidic residues" evidence="5">
    <location>
        <begin position="241"/>
        <end position="255"/>
    </location>
</feature>
<dbReference type="Pfam" id="PF09507">
    <property type="entry name" value="CDC27"/>
    <property type="match status" value="1"/>
</dbReference>
<evidence type="ECO:0000256" key="3">
    <source>
        <dbReference type="ARBA" id="ARBA00022705"/>
    </source>
</evidence>
<dbReference type="VEuPathDB" id="FungiDB:CD36_05510"/>
<feature type="region of interest" description="Disordered" evidence="5">
    <location>
        <begin position="144"/>
        <end position="402"/>
    </location>
</feature>
<feature type="compositionally biased region" description="Polar residues" evidence="5">
    <location>
        <begin position="392"/>
        <end position="402"/>
    </location>
</feature>
<feature type="compositionally biased region" description="Basic and acidic residues" evidence="5">
    <location>
        <begin position="177"/>
        <end position="188"/>
    </location>
</feature>
<dbReference type="Proteomes" id="UP000002605">
    <property type="component" value="Chromosome 1"/>
</dbReference>
<evidence type="ECO:0000256" key="5">
    <source>
        <dbReference type="SAM" id="MobiDB-lite"/>
    </source>
</evidence>
<feature type="compositionally biased region" description="Acidic residues" evidence="5">
    <location>
        <begin position="275"/>
        <end position="291"/>
    </location>
</feature>
<dbReference type="RefSeq" id="XP_002417216.1">
    <property type="nucleotide sequence ID" value="XM_002417171.1"/>
</dbReference>
<dbReference type="GO" id="GO:0006297">
    <property type="term" value="P:nucleotide-excision repair, DNA gap filling"/>
    <property type="evidence" value="ECO:0007669"/>
    <property type="project" value="TreeGrafter"/>
</dbReference>
<evidence type="ECO:0000256" key="1">
    <source>
        <dbReference type="ARBA" id="ARBA00004123"/>
    </source>
</evidence>
<sequence length="414" mass="47137">MTMSSSVDEIEYLATEIITNSKPVSYHKFSRQLNIHLSKAKATLLEYYQKNKSDLTATFIVTGDNDSGKLIKLSNEDELESDLKKFNTVRCVHIYCVSKKSLQFSTNELALEELKHSSSLNKISEYEKNGIIIGPKIENVIPANISSSPVKPEPSQMNKSTEEKKSSSSLLSSYVSRKQEKKQQDKTRAGTLSNYVSRKTESTIPSKRSNTEPPTKPTYQYKSRKLEAKAPKERVIIAENNDNDNEEEEDDDDDDKPIKASRATNTSDLQRMFDGDDFTFSDDDDDDDDDQSPEKANKEVEEPKIEDKKDILPETPKEQQSKEASPEREQGLFVNEEEEQEEEHEEEEKPAEEQEEFVTEKDEDGYLITRKVKPITKQAKPKKHIAPPKVTKPSTGKKTGMKQSSLMNFFGKKK</sequence>
<dbReference type="GeneID" id="8044753"/>
<dbReference type="InterPro" id="IPR019038">
    <property type="entry name" value="POLD3"/>
</dbReference>
<dbReference type="PANTHER" id="PTHR17598:SF13">
    <property type="entry name" value="DNA POLYMERASE DELTA SUBUNIT 3"/>
    <property type="match status" value="1"/>
</dbReference>
<dbReference type="OrthoDB" id="514823at2759"/>
<dbReference type="Gene3D" id="3.90.1030.20">
    <property type="entry name" value="DNA polymerase delta, p66 (Cdc27) subunit, wHTH domain"/>
    <property type="match status" value="1"/>
</dbReference>
<evidence type="ECO:0000313" key="6">
    <source>
        <dbReference type="CGD" id="CAL0000159339"/>
    </source>
</evidence>
<feature type="compositionally biased region" description="Basic and acidic residues" evidence="5">
    <location>
        <begin position="224"/>
        <end position="236"/>
    </location>
</feature>
<gene>
    <name evidence="6" type="ordered locus">Cd36_05510</name>
    <name evidence="7" type="ORF">CD36_05510</name>
</gene>
<dbReference type="AlphaFoldDB" id="B9W7Z5"/>
<dbReference type="GO" id="GO:0043625">
    <property type="term" value="C:delta DNA polymerase complex"/>
    <property type="evidence" value="ECO:0007669"/>
    <property type="project" value="InterPro"/>
</dbReference>
<feature type="compositionally biased region" description="Acidic residues" evidence="5">
    <location>
        <begin position="335"/>
        <end position="365"/>
    </location>
</feature>
<dbReference type="HOGENOM" id="CLU_055143_0_0_1"/>
<keyword evidence="3" id="KW-0235">DNA replication</keyword>
<dbReference type="InterPro" id="IPR041913">
    <property type="entry name" value="POLD3_sf"/>
</dbReference>
<organism evidence="7 8">
    <name type="scientific">Candida dubliniensis (strain CD36 / ATCC MYA-646 / CBS 7987 / NCPF 3949 / NRRL Y-17841)</name>
    <name type="common">Yeast</name>
    <dbReference type="NCBI Taxonomy" id="573826"/>
    <lineage>
        <taxon>Eukaryota</taxon>
        <taxon>Fungi</taxon>
        <taxon>Dikarya</taxon>
        <taxon>Ascomycota</taxon>
        <taxon>Saccharomycotina</taxon>
        <taxon>Pichiomycetes</taxon>
        <taxon>Debaryomycetaceae</taxon>
        <taxon>Candida/Lodderomyces clade</taxon>
        <taxon>Candida</taxon>
    </lineage>
</organism>
<proteinExistence type="predicted"/>
<evidence type="ECO:0000256" key="4">
    <source>
        <dbReference type="ARBA" id="ARBA00023242"/>
    </source>
</evidence>
<dbReference type="eggNOG" id="ENOG502SEDK">
    <property type="taxonomic scope" value="Eukaryota"/>
</dbReference>
<evidence type="ECO:0000313" key="7">
    <source>
        <dbReference type="EMBL" id="CAX44809.1"/>
    </source>
</evidence>
<evidence type="ECO:0000313" key="8">
    <source>
        <dbReference type="Proteomes" id="UP000002605"/>
    </source>
</evidence>
<dbReference type="PANTHER" id="PTHR17598">
    <property type="entry name" value="DNA POLYMERASE DELTA SUBUNIT 3"/>
    <property type="match status" value="1"/>
</dbReference>
<dbReference type="GO" id="GO:1904161">
    <property type="term" value="P:DNA synthesis involved in UV-damage excision repair"/>
    <property type="evidence" value="ECO:0007669"/>
    <property type="project" value="TreeGrafter"/>
</dbReference>
<feature type="compositionally biased region" description="Basic and acidic residues" evidence="5">
    <location>
        <begin position="292"/>
        <end position="330"/>
    </location>
</feature>
<protein>
    <recommendedName>
        <fullName evidence="2">DNA polymerase delta subunit 3</fullName>
    </recommendedName>
</protein>
<accession>B9W7Z5</accession>
<keyword evidence="8" id="KW-1185">Reference proteome</keyword>
<dbReference type="GO" id="GO:0003887">
    <property type="term" value="F:DNA-directed DNA polymerase activity"/>
    <property type="evidence" value="ECO:0007669"/>
    <property type="project" value="TreeGrafter"/>
</dbReference>
<dbReference type="EMBL" id="FM992688">
    <property type="protein sequence ID" value="CAX44809.1"/>
    <property type="molecule type" value="Genomic_DNA"/>
</dbReference>
<comment type="subcellular location">
    <subcellularLocation>
        <location evidence="1">Nucleus</location>
    </subcellularLocation>
</comment>